<organism evidence="3 4">
    <name type="scientific">Caenorhabditis briggsae</name>
    <dbReference type="NCBI Taxonomy" id="6238"/>
    <lineage>
        <taxon>Eukaryota</taxon>
        <taxon>Metazoa</taxon>
        <taxon>Ecdysozoa</taxon>
        <taxon>Nematoda</taxon>
        <taxon>Chromadorea</taxon>
        <taxon>Rhabditida</taxon>
        <taxon>Rhabditina</taxon>
        <taxon>Rhabditomorpha</taxon>
        <taxon>Rhabditoidea</taxon>
        <taxon>Rhabditidae</taxon>
        <taxon>Peloderinae</taxon>
        <taxon>Caenorhabditis</taxon>
    </lineage>
</organism>
<evidence type="ECO:0000313" key="4">
    <source>
        <dbReference type="Proteomes" id="UP000827892"/>
    </source>
</evidence>
<feature type="region of interest" description="Disordered" evidence="1">
    <location>
        <begin position="1"/>
        <end position="37"/>
    </location>
</feature>
<proteinExistence type="predicted"/>
<feature type="compositionally biased region" description="Low complexity" evidence="1">
    <location>
        <begin position="20"/>
        <end position="37"/>
    </location>
</feature>
<dbReference type="PANTHER" id="PTHR12243">
    <property type="entry name" value="MADF DOMAIN TRANSCRIPTION FACTOR"/>
    <property type="match status" value="1"/>
</dbReference>
<evidence type="ECO:0000256" key="1">
    <source>
        <dbReference type="SAM" id="MobiDB-lite"/>
    </source>
</evidence>
<dbReference type="EMBL" id="CP090891">
    <property type="protein sequence ID" value="ULU12089.1"/>
    <property type="molecule type" value="Genomic_DNA"/>
</dbReference>
<dbReference type="InterPro" id="IPR039353">
    <property type="entry name" value="TF_Adf1"/>
</dbReference>
<gene>
    <name evidence="3" type="ORF">L3Y34_015439</name>
</gene>
<sequence length="263" mass="30819">MNASKIPLPHQNSPYMDQWNHPNHQNHQNLQSHPNHLNQNQAGTIITANSPMSHSHMGHVPKEEVQYIMRQVTDSVRFAMCEAIRQRSLLWDSSREKCSSAARKRLFGEVVDVINSQFVLNPPISMEEVEKHWKNLKDTYVKTRRKLTYDREGCLNRPKWKFFDALLFLDTANHHNSEYIMKKRSLSMPFPSSSFEAYHGIPSKKEKLEETPTDEFMEFCRSLYLPLKEIGLKDKVQWLTLQKTIRDIIYNAQLENIKGPPNM</sequence>
<reference evidence="3 4" key="1">
    <citation type="submission" date="2022-05" db="EMBL/GenBank/DDBJ databases">
        <title>Chromosome-level reference genomes for two strains of Caenorhabditis briggsae: an improved platform for comparative genomics.</title>
        <authorList>
            <person name="Stevens L."/>
            <person name="Andersen E.C."/>
        </authorList>
    </citation>
    <scope>NUCLEOTIDE SEQUENCE [LARGE SCALE GENOMIC DNA]</scope>
    <source>
        <strain evidence="3">QX1410_ONT</strain>
        <tissue evidence="3">Whole-organism</tissue>
    </source>
</reference>
<feature type="domain" description="MADF" evidence="2">
    <location>
        <begin position="79"/>
        <end position="174"/>
    </location>
</feature>
<dbReference type="SMART" id="SM00595">
    <property type="entry name" value="MADF"/>
    <property type="match status" value="1"/>
</dbReference>
<dbReference type="PROSITE" id="PS51029">
    <property type="entry name" value="MADF"/>
    <property type="match status" value="1"/>
</dbReference>
<evidence type="ECO:0000313" key="3">
    <source>
        <dbReference type="EMBL" id="ULU12089.1"/>
    </source>
</evidence>
<accession>A0AAE9DU79</accession>
<evidence type="ECO:0000259" key="2">
    <source>
        <dbReference type="PROSITE" id="PS51029"/>
    </source>
</evidence>
<dbReference type="PANTHER" id="PTHR12243:SF67">
    <property type="entry name" value="COREPRESSOR OF PANGOLIN, ISOFORM A-RELATED"/>
    <property type="match status" value="1"/>
</dbReference>
<protein>
    <recommendedName>
        <fullName evidence="2">MADF domain-containing protein</fullName>
    </recommendedName>
</protein>
<dbReference type="Pfam" id="PF10545">
    <property type="entry name" value="MADF_DNA_bdg"/>
    <property type="match status" value="1"/>
</dbReference>
<name>A0AAE9DU79_CAEBR</name>
<dbReference type="Proteomes" id="UP000827892">
    <property type="component" value="Chromosome I"/>
</dbReference>
<dbReference type="InterPro" id="IPR006578">
    <property type="entry name" value="MADF-dom"/>
</dbReference>
<dbReference type="AlphaFoldDB" id="A0AAE9DU79"/>